<organism evidence="8">
    <name type="scientific">Salinispora arenicola (strain CNS-205)</name>
    <dbReference type="NCBI Taxonomy" id="391037"/>
    <lineage>
        <taxon>Bacteria</taxon>
        <taxon>Bacillati</taxon>
        <taxon>Actinomycetota</taxon>
        <taxon>Actinomycetes</taxon>
        <taxon>Micromonosporales</taxon>
        <taxon>Micromonosporaceae</taxon>
        <taxon>Salinispora</taxon>
    </lineage>
</organism>
<name>A8M455_SALAI</name>
<dbReference type="eggNOG" id="COG0681">
    <property type="taxonomic scope" value="Bacteria"/>
</dbReference>
<gene>
    <name evidence="8" type="ordered locus">Sare_4184</name>
</gene>
<evidence type="ECO:0000313" key="8">
    <source>
        <dbReference type="EMBL" id="ABV99970.1"/>
    </source>
</evidence>
<evidence type="ECO:0000259" key="7">
    <source>
        <dbReference type="Pfam" id="PF10502"/>
    </source>
</evidence>
<comment type="subcellular location">
    <subcellularLocation>
        <location evidence="1">Cell membrane</location>
        <topology evidence="1">Single-pass type II membrane protein</topology>
    </subcellularLocation>
    <subcellularLocation>
        <location evidence="6">Membrane</location>
        <topology evidence="6">Single-pass type II membrane protein</topology>
    </subcellularLocation>
</comment>
<dbReference type="PANTHER" id="PTHR43390">
    <property type="entry name" value="SIGNAL PEPTIDASE I"/>
    <property type="match status" value="1"/>
</dbReference>
<dbReference type="InterPro" id="IPR019533">
    <property type="entry name" value="Peptidase_S26"/>
</dbReference>
<dbReference type="Pfam" id="PF10502">
    <property type="entry name" value="Peptidase_S26"/>
    <property type="match status" value="2"/>
</dbReference>
<dbReference type="PROSITE" id="PS00501">
    <property type="entry name" value="SPASE_I_1"/>
    <property type="match status" value="1"/>
</dbReference>
<dbReference type="KEGG" id="saq:Sare_4184"/>
<dbReference type="PRINTS" id="PR00727">
    <property type="entry name" value="LEADERPTASE"/>
</dbReference>
<evidence type="ECO:0000256" key="2">
    <source>
        <dbReference type="ARBA" id="ARBA00009370"/>
    </source>
</evidence>
<feature type="active site" evidence="5">
    <location>
        <position position="37"/>
    </location>
</feature>
<dbReference type="InterPro" id="IPR000223">
    <property type="entry name" value="Pept_S26A_signal_pept_1"/>
</dbReference>
<dbReference type="EC" id="3.4.21.89" evidence="6"/>
<dbReference type="OrthoDB" id="5518017at2"/>
<keyword evidence="3 6" id="KW-0645">Protease</keyword>
<evidence type="ECO:0000256" key="5">
    <source>
        <dbReference type="PIRSR" id="PIRSR600223-1"/>
    </source>
</evidence>
<dbReference type="Gene3D" id="2.10.109.10">
    <property type="entry name" value="Umud Fragment, subunit A"/>
    <property type="match status" value="1"/>
</dbReference>
<sequence length="174" mass="19091">MIWTLLFSVAVAVAVAVASFLTWARRNLVVINVVGISMYPTLCEGDRVLAVRRSPPHLSPGCIVVIEQPPPWRGVAGAAPYAHAVDNRRFSPENAIAQGRWLIKRVASVPGEPVPADLANFGATVPVGHIAVLGDNPNRSDDSRRFGFLPLEEVKAVVLWVPRRPLLRRRLERP</sequence>
<dbReference type="CDD" id="cd06462">
    <property type="entry name" value="Peptidase_S24_S26"/>
    <property type="match status" value="1"/>
</dbReference>
<keyword evidence="4 6" id="KW-0378">Hydrolase</keyword>
<comment type="catalytic activity">
    <reaction evidence="6">
        <text>Cleavage of hydrophobic, N-terminal signal or leader sequences from secreted and periplasmic proteins.</text>
        <dbReference type="EC" id="3.4.21.89"/>
    </reaction>
</comment>
<proteinExistence type="inferred from homology"/>
<evidence type="ECO:0000256" key="1">
    <source>
        <dbReference type="ARBA" id="ARBA00004401"/>
    </source>
</evidence>
<dbReference type="GO" id="GO:0005886">
    <property type="term" value="C:plasma membrane"/>
    <property type="evidence" value="ECO:0007669"/>
    <property type="project" value="UniProtKB-SubCell"/>
</dbReference>
<dbReference type="HOGENOM" id="CLU_028723_10_0_11"/>
<feature type="domain" description="Peptidase S26" evidence="7">
    <location>
        <begin position="123"/>
        <end position="157"/>
    </location>
</feature>
<feature type="domain" description="Peptidase S26" evidence="7">
    <location>
        <begin position="7"/>
        <end position="114"/>
    </location>
</feature>
<comment type="similarity">
    <text evidence="2 6">Belongs to the peptidase S26 family.</text>
</comment>
<reference evidence="8" key="1">
    <citation type="submission" date="2007-10" db="EMBL/GenBank/DDBJ databases">
        <title>Complete sequence of Salinispora arenicola CNS-205.</title>
        <authorList>
            <consortium name="US DOE Joint Genome Institute"/>
            <person name="Copeland A."/>
            <person name="Lucas S."/>
            <person name="Lapidus A."/>
            <person name="Barry K."/>
            <person name="Glavina del Rio T."/>
            <person name="Dalin E."/>
            <person name="Tice H."/>
            <person name="Pitluck S."/>
            <person name="Foster B."/>
            <person name="Schmutz J."/>
            <person name="Larimer F."/>
            <person name="Land M."/>
            <person name="Hauser L."/>
            <person name="Kyrpides N."/>
            <person name="Ivanova N."/>
            <person name="Jensen P.R."/>
            <person name="Moore B.S."/>
            <person name="Penn K."/>
            <person name="Jenkins C."/>
            <person name="Udwary D."/>
            <person name="Xiang L."/>
            <person name="Gontang E."/>
            <person name="Richardson P."/>
        </authorList>
    </citation>
    <scope>NUCLEOTIDE SEQUENCE [LARGE SCALE GENOMIC DNA]</scope>
    <source>
        <strain evidence="8">CNS-205</strain>
    </source>
</reference>
<dbReference type="SUPFAM" id="SSF51306">
    <property type="entry name" value="LexA/Signal peptidase"/>
    <property type="match status" value="1"/>
</dbReference>
<dbReference type="EMBL" id="CP000850">
    <property type="protein sequence ID" value="ABV99970.1"/>
    <property type="molecule type" value="Genomic_DNA"/>
</dbReference>
<feature type="active site" evidence="5">
    <location>
        <position position="104"/>
    </location>
</feature>
<accession>A8M455</accession>
<dbReference type="GO" id="GO:0006465">
    <property type="term" value="P:signal peptide processing"/>
    <property type="evidence" value="ECO:0007669"/>
    <property type="project" value="InterPro"/>
</dbReference>
<dbReference type="AlphaFoldDB" id="A8M455"/>
<evidence type="ECO:0000256" key="3">
    <source>
        <dbReference type="ARBA" id="ARBA00022670"/>
    </source>
</evidence>
<dbReference type="NCBIfam" id="TIGR02227">
    <property type="entry name" value="sigpep_I_bact"/>
    <property type="match status" value="1"/>
</dbReference>
<evidence type="ECO:0000256" key="4">
    <source>
        <dbReference type="ARBA" id="ARBA00022801"/>
    </source>
</evidence>
<dbReference type="GO" id="GO:0009003">
    <property type="term" value="F:signal peptidase activity"/>
    <property type="evidence" value="ECO:0007669"/>
    <property type="project" value="UniProtKB-EC"/>
</dbReference>
<dbReference type="PANTHER" id="PTHR43390:SF1">
    <property type="entry name" value="CHLOROPLAST PROCESSING PEPTIDASE"/>
    <property type="match status" value="1"/>
</dbReference>
<dbReference type="InterPro" id="IPR036286">
    <property type="entry name" value="LexA/Signal_pep-like_sf"/>
</dbReference>
<dbReference type="GO" id="GO:0004252">
    <property type="term" value="F:serine-type endopeptidase activity"/>
    <property type="evidence" value="ECO:0007669"/>
    <property type="project" value="InterPro"/>
</dbReference>
<dbReference type="STRING" id="391037.Sare_4184"/>
<dbReference type="InterPro" id="IPR019756">
    <property type="entry name" value="Pept_S26A_signal_pept_1_Ser-AS"/>
</dbReference>
<protein>
    <recommendedName>
        <fullName evidence="6">Signal peptidase I</fullName>
        <ecNumber evidence="6">3.4.21.89</ecNumber>
    </recommendedName>
</protein>
<evidence type="ECO:0000256" key="6">
    <source>
        <dbReference type="RuleBase" id="RU362042"/>
    </source>
</evidence>